<organism evidence="4 5">
    <name type="scientific">Actinomadura madurae</name>
    <dbReference type="NCBI Taxonomy" id="1993"/>
    <lineage>
        <taxon>Bacteria</taxon>
        <taxon>Bacillati</taxon>
        <taxon>Actinomycetota</taxon>
        <taxon>Actinomycetes</taxon>
        <taxon>Streptosporangiales</taxon>
        <taxon>Thermomonosporaceae</taxon>
        <taxon>Actinomadura</taxon>
    </lineage>
</organism>
<evidence type="ECO:0000313" key="4">
    <source>
        <dbReference type="EMBL" id="SFO73741.1"/>
    </source>
</evidence>
<keyword evidence="1" id="KW-0238">DNA-binding</keyword>
<dbReference type="SUPFAM" id="SSF56349">
    <property type="entry name" value="DNA breaking-rejoining enzymes"/>
    <property type="match status" value="1"/>
</dbReference>
<dbReference type="InParanoid" id="A0A1I5JMU5"/>
<feature type="region of interest" description="Disordered" evidence="3">
    <location>
        <begin position="1"/>
        <end position="43"/>
    </location>
</feature>
<proteinExistence type="predicted"/>
<evidence type="ECO:0000256" key="1">
    <source>
        <dbReference type="ARBA" id="ARBA00023125"/>
    </source>
</evidence>
<reference evidence="4 5" key="1">
    <citation type="submission" date="2016-10" db="EMBL/GenBank/DDBJ databases">
        <authorList>
            <person name="de Groot N.N."/>
        </authorList>
    </citation>
    <scope>NUCLEOTIDE SEQUENCE [LARGE SCALE GENOMIC DNA]</scope>
    <source>
        <strain evidence="4 5">DSM 43067</strain>
    </source>
</reference>
<dbReference type="GO" id="GO:0015074">
    <property type="term" value="P:DNA integration"/>
    <property type="evidence" value="ECO:0007669"/>
    <property type="project" value="InterPro"/>
</dbReference>
<dbReference type="Gene3D" id="1.10.443.10">
    <property type="entry name" value="Intergrase catalytic core"/>
    <property type="match status" value="1"/>
</dbReference>
<dbReference type="InterPro" id="IPR010998">
    <property type="entry name" value="Integrase_recombinase_N"/>
</dbReference>
<dbReference type="GO" id="GO:0006310">
    <property type="term" value="P:DNA recombination"/>
    <property type="evidence" value="ECO:0007669"/>
    <property type="project" value="UniProtKB-KW"/>
</dbReference>
<accession>A0A1I5JMU5</accession>
<dbReference type="eggNOG" id="COG4974">
    <property type="taxonomic scope" value="Bacteria"/>
</dbReference>
<gene>
    <name evidence="4" type="ORF">SAMN04489713_10955</name>
</gene>
<dbReference type="EMBL" id="FOVH01000009">
    <property type="protein sequence ID" value="SFO73741.1"/>
    <property type="molecule type" value="Genomic_DNA"/>
</dbReference>
<dbReference type="RefSeq" id="WP_143118578.1">
    <property type="nucleotide sequence ID" value="NZ_FOVH01000009.1"/>
</dbReference>
<dbReference type="Proteomes" id="UP000183413">
    <property type="component" value="Unassembled WGS sequence"/>
</dbReference>
<sequence>MTPTDHPATESAADADVPALGRTPAISRWATPPIEAGELGESSARAAYQDASTVLSGVPVRAPRPAAVPAPETEADLDATGQAGDEAAHWNQLDRTLSAGATERIERSLAAGTRAVYAREWAAFARWCWLTGRTTLPASAQTLASYLDHLTRTPTSRGTPPAPGTLNKVLGALQGVHKAAGHSVDVRLARSVLKDYARERSAAGHRPRRSAPITAQRVLPLLVHATLDAVTTPRLADRISPLRAQQTIVSLVLGLVLGGRASEMAALDIADVTFTADWMSVTIRASKTDQNAGGSVQHVQRGKHVETCPVRLTQAWIDTLAAQGVTAGPLIRAVDQYDRLSGTPGYAARASTDGRVGKNYLTDLVRDAVARANADAVARGRKPPLGDPRAYSAHGLRAGLATSAGEANIPPTTIADRGRWKTLLMVMQYWRDGAALARQLEAEIGL</sequence>
<dbReference type="GO" id="GO:0003677">
    <property type="term" value="F:DNA binding"/>
    <property type="evidence" value="ECO:0007669"/>
    <property type="project" value="UniProtKB-KW"/>
</dbReference>
<dbReference type="Gene3D" id="1.10.150.130">
    <property type="match status" value="1"/>
</dbReference>
<dbReference type="PANTHER" id="PTHR34605:SF4">
    <property type="entry name" value="DNA ADENINE METHYLTRANSFERASE"/>
    <property type="match status" value="1"/>
</dbReference>
<dbReference type="PANTHER" id="PTHR34605">
    <property type="entry name" value="PHAGE_INTEGRASE DOMAIN-CONTAINING PROTEIN"/>
    <property type="match status" value="1"/>
</dbReference>
<dbReference type="InterPro" id="IPR052925">
    <property type="entry name" value="Phage_Integrase-like_Recomb"/>
</dbReference>
<dbReference type="InterPro" id="IPR011010">
    <property type="entry name" value="DNA_brk_join_enz"/>
</dbReference>
<evidence type="ECO:0000256" key="2">
    <source>
        <dbReference type="ARBA" id="ARBA00023172"/>
    </source>
</evidence>
<dbReference type="AlphaFoldDB" id="A0A1I5JMU5"/>
<keyword evidence="5" id="KW-1185">Reference proteome</keyword>
<dbReference type="STRING" id="1993.SAMN04489713_10955"/>
<name>A0A1I5JMU5_9ACTN</name>
<evidence type="ECO:0000313" key="5">
    <source>
        <dbReference type="Proteomes" id="UP000183413"/>
    </source>
</evidence>
<keyword evidence="2" id="KW-0233">DNA recombination</keyword>
<evidence type="ECO:0000256" key="3">
    <source>
        <dbReference type="SAM" id="MobiDB-lite"/>
    </source>
</evidence>
<dbReference type="SUPFAM" id="SSF47823">
    <property type="entry name" value="lambda integrase-like, N-terminal domain"/>
    <property type="match status" value="1"/>
</dbReference>
<dbReference type="InterPro" id="IPR013762">
    <property type="entry name" value="Integrase-like_cat_sf"/>
</dbReference>
<protein>
    <submittedName>
        <fullName evidence="4">Phage integrase family protein</fullName>
    </submittedName>
</protein>